<name>A0A1M4E1Q4_9ACTN</name>
<dbReference type="EMBL" id="LT559118">
    <property type="protein sequence ID" value="SBO92764.1"/>
    <property type="molecule type" value="Genomic_DNA"/>
</dbReference>
<dbReference type="RefSeq" id="WP_225272008.1">
    <property type="nucleotide sequence ID" value="NZ_CP084058.1"/>
</dbReference>
<gene>
    <name evidence="1" type="ORF">BN4615_P2278</name>
</gene>
<accession>A0A1M4E1Q4</accession>
<proteinExistence type="predicted"/>
<organism evidence="1">
    <name type="scientific">Nonomuraea gerenzanensis</name>
    <dbReference type="NCBI Taxonomy" id="93944"/>
    <lineage>
        <taxon>Bacteria</taxon>
        <taxon>Bacillati</taxon>
        <taxon>Actinomycetota</taxon>
        <taxon>Actinomycetes</taxon>
        <taxon>Streptosporangiales</taxon>
        <taxon>Streptosporangiaceae</taxon>
        <taxon>Nonomuraea</taxon>
    </lineage>
</organism>
<protein>
    <submittedName>
        <fullName evidence="1">Uncharacterized protein</fullName>
    </submittedName>
</protein>
<reference evidence="1" key="1">
    <citation type="submission" date="2016-04" db="EMBL/GenBank/DDBJ databases">
        <authorList>
            <person name="Evans L.H."/>
            <person name="Alamgir A."/>
            <person name="Owens N."/>
            <person name="Weber N.D."/>
            <person name="Virtaneva K."/>
            <person name="Barbian K."/>
            <person name="Babar A."/>
            <person name="Rosenke K."/>
        </authorList>
    </citation>
    <scope>NUCLEOTIDE SEQUENCE</scope>
    <source>
        <strain evidence="1">Nono1</strain>
    </source>
</reference>
<sequence>MDLKEQVRELRLQGKSPKEIARALKVSPSVVAPLVRAIATETAETAEAKGPGEAEVVGCWINVGWSEGLGVDPARGWVDEAPGSGVGGMVCVLVARRHTWDRLSVCGYLADVYCMGVKSVIGPDVLDDRDLVRFREYFFGEYPGWQEAPIELARHLVFGSVDHARTLGFEPNDLFALGSDLLGKWEEESAVTFGRDGKPFYLEGPQDDAAKVLRTLRRTLSDDQFGYVTAGR</sequence>
<dbReference type="AlphaFoldDB" id="A0A1M4E1Q4"/>
<evidence type="ECO:0000313" key="1">
    <source>
        <dbReference type="EMBL" id="SBO92764.1"/>
    </source>
</evidence>